<dbReference type="AlphaFoldDB" id="W3VS92"/>
<evidence type="ECO:0000256" key="3">
    <source>
        <dbReference type="ARBA" id="ARBA00022448"/>
    </source>
</evidence>
<dbReference type="Proteomes" id="UP000019462">
    <property type="component" value="Unassembled WGS sequence"/>
</dbReference>
<dbReference type="InterPro" id="IPR019185">
    <property type="entry name" value="Integral_membrane_SYS1-rel"/>
</dbReference>
<dbReference type="HOGENOM" id="CLU_940482_0_0_1"/>
<keyword evidence="8 9" id="KW-0472">Membrane</keyword>
<evidence type="ECO:0000256" key="1">
    <source>
        <dbReference type="ARBA" id="ARBA00004653"/>
    </source>
</evidence>
<evidence type="ECO:0000256" key="8">
    <source>
        <dbReference type="ARBA" id="ARBA00023136"/>
    </source>
</evidence>
<comment type="caution">
    <text evidence="10">The sequence shown here is derived from an EMBL/GenBank/DDBJ whole genome shotgun (WGS) entry which is preliminary data.</text>
</comment>
<dbReference type="GO" id="GO:0000139">
    <property type="term" value="C:Golgi membrane"/>
    <property type="evidence" value="ECO:0007669"/>
    <property type="project" value="UniProtKB-SubCell"/>
</dbReference>
<keyword evidence="4 9" id="KW-0812">Transmembrane</keyword>
<gene>
    <name evidence="10" type="ORF">PaG_01221</name>
</gene>
<dbReference type="GO" id="GO:0034067">
    <property type="term" value="P:protein localization to Golgi apparatus"/>
    <property type="evidence" value="ECO:0007669"/>
    <property type="project" value="TreeGrafter"/>
</dbReference>
<comment type="similarity">
    <text evidence="2">Belongs to the SYS1 family.</text>
</comment>
<comment type="subcellular location">
    <subcellularLocation>
        <location evidence="1">Golgi apparatus membrane</location>
        <topology evidence="1">Multi-pass membrane protein</topology>
    </subcellularLocation>
</comment>
<protein>
    <submittedName>
        <fullName evidence="10">Uncharacterized protein</fullName>
    </submittedName>
</protein>
<dbReference type="Pfam" id="PF09801">
    <property type="entry name" value="SYS1"/>
    <property type="match status" value="1"/>
</dbReference>
<name>W3VS92_MOEAP</name>
<feature type="transmembrane region" description="Helical" evidence="9">
    <location>
        <begin position="21"/>
        <end position="44"/>
    </location>
</feature>
<evidence type="ECO:0000313" key="10">
    <source>
        <dbReference type="EMBL" id="ETS64370.1"/>
    </source>
</evidence>
<keyword evidence="5" id="KW-0653">Protein transport</keyword>
<dbReference type="GO" id="GO:0005802">
    <property type="term" value="C:trans-Golgi network"/>
    <property type="evidence" value="ECO:0007669"/>
    <property type="project" value="TreeGrafter"/>
</dbReference>
<sequence>MKEAFSMPLQGWDAMRILTQITALQSIHYVVLAAVIPALLAVFADTASLMFEGGPTQVGMLFDWRQLAGEPTYDWSPPSRESWNWNNSSPDPIVDPAMFAQWNLDNVWINSSSILDHHNIIRLKAAKPNQDQENDDASVEEHVEHWEWSHTKDSARSWTLILTWLATIPLDTILLVYLVRRPTHILDHTATFHLVNLIVTSLYTKQVPTSITWWGIMLAHAAATVVLTEQAAIKRELNRSVGYNLVGGADDQHTQMVWDAPQDIPLKPL</sequence>
<feature type="transmembrane region" description="Helical" evidence="9">
    <location>
        <begin position="158"/>
        <end position="178"/>
    </location>
</feature>
<dbReference type="OrthoDB" id="542931at2759"/>
<dbReference type="GO" id="GO:0043001">
    <property type="term" value="P:Golgi to plasma membrane protein transport"/>
    <property type="evidence" value="ECO:0007669"/>
    <property type="project" value="TreeGrafter"/>
</dbReference>
<evidence type="ECO:0000256" key="4">
    <source>
        <dbReference type="ARBA" id="ARBA00022692"/>
    </source>
</evidence>
<dbReference type="EMBL" id="AWNI01000006">
    <property type="protein sequence ID" value="ETS64370.1"/>
    <property type="molecule type" value="Genomic_DNA"/>
</dbReference>
<keyword evidence="7" id="KW-0333">Golgi apparatus</keyword>
<dbReference type="GO" id="GO:0005829">
    <property type="term" value="C:cytosol"/>
    <property type="evidence" value="ECO:0007669"/>
    <property type="project" value="GOC"/>
</dbReference>
<keyword evidence="3" id="KW-0813">Transport</keyword>
<evidence type="ECO:0000256" key="7">
    <source>
        <dbReference type="ARBA" id="ARBA00023034"/>
    </source>
</evidence>
<keyword evidence="6 9" id="KW-1133">Transmembrane helix</keyword>
<evidence type="ECO:0000256" key="5">
    <source>
        <dbReference type="ARBA" id="ARBA00022927"/>
    </source>
</evidence>
<dbReference type="PANTHER" id="PTHR12952:SF0">
    <property type="entry name" value="PROTEIN SYS1 HOMOLOG"/>
    <property type="match status" value="1"/>
</dbReference>
<evidence type="ECO:0000313" key="11">
    <source>
        <dbReference type="Proteomes" id="UP000019462"/>
    </source>
</evidence>
<keyword evidence="11" id="KW-1185">Reference proteome</keyword>
<evidence type="ECO:0000256" key="2">
    <source>
        <dbReference type="ARBA" id="ARBA00008160"/>
    </source>
</evidence>
<dbReference type="PANTHER" id="PTHR12952">
    <property type="entry name" value="SYS1"/>
    <property type="match status" value="1"/>
</dbReference>
<accession>W3VS92</accession>
<organism evidence="10 11">
    <name type="scientific">Moesziomyces aphidis</name>
    <name type="common">Pseudozyma aphidis</name>
    <dbReference type="NCBI Taxonomy" id="84754"/>
    <lineage>
        <taxon>Eukaryota</taxon>
        <taxon>Fungi</taxon>
        <taxon>Dikarya</taxon>
        <taxon>Basidiomycota</taxon>
        <taxon>Ustilaginomycotina</taxon>
        <taxon>Ustilaginomycetes</taxon>
        <taxon>Ustilaginales</taxon>
        <taxon>Ustilaginaceae</taxon>
        <taxon>Moesziomyces</taxon>
    </lineage>
</organism>
<dbReference type="GO" id="GO:0006895">
    <property type="term" value="P:Golgi to endosome transport"/>
    <property type="evidence" value="ECO:0007669"/>
    <property type="project" value="TreeGrafter"/>
</dbReference>
<reference evidence="10 11" key="1">
    <citation type="journal article" date="2014" name="Genome Announc.">
        <title>Genome sequence of the basidiomycetous fungus Pseudozyma aphidis DSM70725, an efficient producer of biosurfactant mannosylerythritol lipids.</title>
        <authorList>
            <person name="Lorenz S."/>
            <person name="Guenther M."/>
            <person name="Grumaz C."/>
            <person name="Rupp S."/>
            <person name="Zibek S."/>
            <person name="Sohn K."/>
        </authorList>
    </citation>
    <scope>NUCLEOTIDE SEQUENCE [LARGE SCALE GENOMIC DNA]</scope>
    <source>
        <strain evidence="11">ATCC 32657 / CBS 517.83 / DSM 70725 / JCM 10318 / NBRC 10182 / NRRL Y-7954 / St-0401</strain>
    </source>
</reference>
<evidence type="ECO:0000256" key="6">
    <source>
        <dbReference type="ARBA" id="ARBA00022989"/>
    </source>
</evidence>
<evidence type="ECO:0000256" key="9">
    <source>
        <dbReference type="SAM" id="Phobius"/>
    </source>
</evidence>
<proteinExistence type="inferred from homology"/>